<reference evidence="2 3" key="1">
    <citation type="journal article" date="2016" name="Sci. Rep.">
        <title>Metabolic traits of an uncultured archaeal lineage -MSBL1- from brine pools of the Red Sea.</title>
        <authorList>
            <person name="Mwirichia R."/>
            <person name="Alam I."/>
            <person name="Rashid M."/>
            <person name="Vinu M."/>
            <person name="Ba-Alawi W."/>
            <person name="Anthony Kamau A."/>
            <person name="Kamanda Ngugi D."/>
            <person name="Goker M."/>
            <person name="Klenk H.P."/>
            <person name="Bajic V."/>
            <person name="Stingl U."/>
        </authorList>
    </citation>
    <scope>NUCLEOTIDE SEQUENCE [LARGE SCALE GENOMIC DNA]</scope>
    <source>
        <strain evidence="2">SCGC-AAA259I09</strain>
    </source>
</reference>
<keyword evidence="3" id="KW-1185">Reference proteome</keyword>
<evidence type="ECO:0000313" key="2">
    <source>
        <dbReference type="EMBL" id="KXA96069.1"/>
    </source>
</evidence>
<comment type="caution">
    <text evidence="2">The sequence shown here is derived from an EMBL/GenBank/DDBJ whole genome shotgun (WGS) entry which is preliminary data.</text>
</comment>
<evidence type="ECO:0000313" key="3">
    <source>
        <dbReference type="Proteomes" id="UP000070463"/>
    </source>
</evidence>
<dbReference type="Proteomes" id="UP000070463">
    <property type="component" value="Unassembled WGS sequence"/>
</dbReference>
<feature type="transmembrane region" description="Helical" evidence="1">
    <location>
        <begin position="14"/>
        <end position="36"/>
    </location>
</feature>
<proteinExistence type="predicted"/>
<keyword evidence="1" id="KW-0472">Membrane</keyword>
<sequence length="164" mass="17135">MTKRRGFMDRGENMVRAFSWCLVLTLAIVFSVYPIASRELTFLAGPVLLVLGLAPLAVLKINNESLTSVGADIAFGAFDTGFMTIATLVGATFAGILGAVIGAGAGDAITDAWAGLIEGKVASWLRKRGIDEARRPFKTSMGKMSGCLLGAGVTVSFASIIGIF</sequence>
<accession>A0A133UPE2</accession>
<keyword evidence="1" id="KW-1133">Transmembrane helix</keyword>
<feature type="transmembrane region" description="Helical" evidence="1">
    <location>
        <begin position="42"/>
        <end position="59"/>
    </location>
</feature>
<organism evidence="2 3">
    <name type="scientific">candidate division MSBL1 archaeon SCGC-AAA259I09</name>
    <dbReference type="NCBI Taxonomy" id="1698267"/>
    <lineage>
        <taxon>Archaea</taxon>
        <taxon>Methanobacteriati</taxon>
        <taxon>Methanobacteriota</taxon>
        <taxon>candidate division MSBL1</taxon>
    </lineage>
</organism>
<feature type="transmembrane region" description="Helical" evidence="1">
    <location>
        <begin position="144"/>
        <end position="163"/>
    </location>
</feature>
<evidence type="ECO:0000256" key="1">
    <source>
        <dbReference type="SAM" id="Phobius"/>
    </source>
</evidence>
<name>A0A133UPE2_9EURY</name>
<keyword evidence="1" id="KW-0812">Transmembrane</keyword>
<gene>
    <name evidence="2" type="ORF">AKJ37_06095</name>
</gene>
<dbReference type="EMBL" id="LHXR01000111">
    <property type="protein sequence ID" value="KXA96069.1"/>
    <property type="molecule type" value="Genomic_DNA"/>
</dbReference>
<protein>
    <submittedName>
        <fullName evidence="2">Uncharacterized protein</fullName>
    </submittedName>
</protein>
<dbReference type="AlphaFoldDB" id="A0A133UPE2"/>